<sequence>MLDAIELVQTPEVLAVTPTSGVPGTAVTITGNRLNNATVKFGEIEVPATLTIKDATGAESTVDGVTINAAGTEIIAYVPYGAVANSPIIVTTQYGTTAQVDFTVLAPTFDPTTPFSPISGIAGATVELFGNNFIDAREVLFNGAAATFTVNHNGKITATIPNLASSGPITVTTPAGSVESIAFDVPEPTIITFSPAFGEALETEVIISGENYHNVTKVEFNGVAVTSFTVNETNNEITVTVPLGASTGPITVTSPAGIATSADPFEVPAPAFVARVIVEGEAPVEFNPTKTGAGKTITIFGENLASVSRVVFAGAEGEGVDGTNLVAITDTELTVTVPVGAATGFLQLIAPGEKSATSSQEFEFVPAPVIAEVNPIYGERNAQITITGSNFQDAESVKIGNGTVAAADFISNTGSVITLSVPNEATTGTVSVTTPLGGTGVWNGTFDVVLAPTIIAFTPNEGPIGQEITLKGTNLKYVTEVVFLGDNNTEEDTDARVTFTTPNDSETQLVFSVPTGATASKGKLLVRNSVDAAVSEVEFEVILRPVVQSITPTMGVVASTVTINGYNFDNATSLNFGGVVIPAATEGTEGFTVVSDNQITVTVPEEALVISPIVITNASGNSEPVNFTVIKTPTIVSFVEERGIVGSEVVITGTNFYGENITVSFASAEGSVDAPARDVTPTQLKVSVPAGAVTGNLIVTNAAGSSEPSTDTYVVATTAEIFSFTPTTGKVGDDVTITGWLMQNVTEVAFNGTKAAVTPNAEGRTLTVKVPEGATTGRLSLFEGENSVFTTAEDQIFTVIPAPTIATVNPNSGVGGTVVTITGTNFIDVTSVTFNGVAVATADIAVNETFDVLTVTVPTTATTGALVVTADAGEAIYANFIVPTPAAITFTNNTASPFKSYADQLVTIRGQYFTNATEIDFNGKKITTGITVVDEVEGSTEADRFQLITVKAPFDAGTGKITVTTPAGSGVSADDYTVKEPKIASISATEGYAAQTVLTITGELFTQYWNETLNNNEGGEDVKAPIVKFNGAQVEATNYSPEGTSITVTVPGSARTGSVTVMSGSGESEPVQFNVLAPVLSSVTPTAVYAGQTVTISGTNFINIRSMSYGNIPITGYNVELTDTVKGTGTITFVAPVINHNTTNTLSVTSTSGTGSTDVFTIYRPVISNVFETGKESPADRRVYAGVNTITIKGTRFDEYWNGAVTSANPTLSLVRTGTNGTVTPLTNFTLTPSANEAGEDVIVANIPANMSAGDYFVRVGSESGTGQSSGAAGTITVLGTPTITSLSKVVGLVGDELIINGTFFDDATKVTFLGIDGEEDEVEAVNPTVTSTSITVKVPVGATIGKIAVTTPFGGGEGTTVVSTQIFRVVKAPIVYDFNAKEGPSGSIVTITGENLIAVNGMIKVSFKGHGGEAVPAPLASQIELTAEVKSQDLVTARSITVEVPANALTGVITLTNEVSSTTTAESRDTEVDVYTVTSPVVVRFERASDNSAIDADRPARLLETINVRGYNLVGVQGLRIGSTNVFGYYEESQHTLEMIVPRTTPRSAVVTVTTIVGTDTSEDMLEIIRPNITVSPTVLSFKAATETNGVWNYEVKNYTVTATNLAVGQNLTISLSENMPYLLSLDPNSTAEDAWTTGMTLSADENGNLTKVVYARNNSTAVANDESSRQTVLANHTSLEAMTATVTLQSEIIPLPVELIAFNARKEGNGVQLTWATASELDNDYFEVQMTEDLKGEFKAVGKVKSKVNTTSLRHDYQFNHKGNFNGTRYYRLKQVDLDGTTDYSKVVAVSSNGVNLAVGPRVYPNPINADSKLVYNADRAGKLNVRIVNMNGSAVQNLSYDIEEGENTILLNLNNNLPTGIYILMTEFNGKMEQVKLMKQ</sequence>
<feature type="domain" description="IPT/TIG" evidence="1">
    <location>
        <begin position="367"/>
        <end position="449"/>
    </location>
</feature>
<keyword evidence="3" id="KW-1185">Reference proteome</keyword>
<feature type="domain" description="IPT/TIG" evidence="1">
    <location>
        <begin position="1373"/>
        <end position="1479"/>
    </location>
</feature>
<feature type="domain" description="IPT/TIG" evidence="1">
    <location>
        <begin position="187"/>
        <end position="268"/>
    </location>
</feature>
<dbReference type="Pfam" id="PF18962">
    <property type="entry name" value="Por_Secre_tail"/>
    <property type="match status" value="1"/>
</dbReference>
<feature type="domain" description="IPT/TIG" evidence="1">
    <location>
        <begin position="632"/>
        <end position="714"/>
    </location>
</feature>
<dbReference type="Proteomes" id="UP000634043">
    <property type="component" value="Unassembled WGS sequence"/>
</dbReference>
<feature type="domain" description="IPT/TIG" evidence="1">
    <location>
        <begin position="1281"/>
        <end position="1371"/>
    </location>
</feature>
<reference evidence="3" key="1">
    <citation type="journal article" date="2019" name="Int. J. Syst. Evol. Microbiol.">
        <title>The Global Catalogue of Microorganisms (GCM) 10K type strain sequencing project: providing services to taxonomists for standard genome sequencing and annotation.</title>
        <authorList>
            <consortium name="The Broad Institute Genomics Platform"/>
            <consortium name="The Broad Institute Genome Sequencing Center for Infectious Disease"/>
            <person name="Wu L."/>
            <person name="Ma J."/>
        </authorList>
    </citation>
    <scope>NUCLEOTIDE SEQUENCE [LARGE SCALE GENOMIC DNA]</scope>
    <source>
        <strain evidence="3">CGMCC 1.12749</strain>
    </source>
</reference>
<name>A0ABQ1W1Z3_9BACT</name>
<dbReference type="NCBIfam" id="TIGR04183">
    <property type="entry name" value="Por_Secre_tail"/>
    <property type="match status" value="1"/>
</dbReference>
<dbReference type="InterPro" id="IPR002909">
    <property type="entry name" value="IPT_dom"/>
</dbReference>
<dbReference type="InterPro" id="IPR026444">
    <property type="entry name" value="Secre_tail"/>
</dbReference>
<feature type="domain" description="IPT/TIG" evidence="1">
    <location>
        <begin position="451"/>
        <end position="542"/>
    </location>
</feature>
<feature type="domain" description="IPT/TIG" evidence="1">
    <location>
        <begin position="10"/>
        <end position="105"/>
    </location>
</feature>
<dbReference type="InterPro" id="IPR014756">
    <property type="entry name" value="Ig_E-set"/>
</dbReference>
<organism evidence="2 3">
    <name type="scientific">Pontibacter amylolyticus</name>
    <dbReference type="NCBI Taxonomy" id="1424080"/>
    <lineage>
        <taxon>Bacteria</taxon>
        <taxon>Pseudomonadati</taxon>
        <taxon>Bacteroidota</taxon>
        <taxon>Cytophagia</taxon>
        <taxon>Cytophagales</taxon>
        <taxon>Hymenobacteraceae</taxon>
        <taxon>Pontibacter</taxon>
    </lineage>
</organism>
<dbReference type="Gene3D" id="2.60.40.10">
    <property type="entry name" value="Immunoglobulins"/>
    <property type="match status" value="15"/>
</dbReference>
<dbReference type="EMBL" id="BMFP01000002">
    <property type="protein sequence ID" value="GGG10789.1"/>
    <property type="molecule type" value="Genomic_DNA"/>
</dbReference>
<accession>A0ABQ1W1Z3</accession>
<dbReference type="CDD" id="cd00102">
    <property type="entry name" value="IPT"/>
    <property type="match status" value="2"/>
</dbReference>
<dbReference type="Pfam" id="PF01833">
    <property type="entry name" value="TIG"/>
    <property type="match status" value="7"/>
</dbReference>
<evidence type="ECO:0000313" key="3">
    <source>
        <dbReference type="Proteomes" id="UP000634043"/>
    </source>
</evidence>
<gene>
    <name evidence="2" type="ORF">GCM10011323_14140</name>
</gene>
<dbReference type="SUPFAM" id="SSF81296">
    <property type="entry name" value="E set domains"/>
    <property type="match status" value="12"/>
</dbReference>
<comment type="caution">
    <text evidence="2">The sequence shown here is derived from an EMBL/GenBank/DDBJ whole genome shotgun (WGS) entry which is preliminary data.</text>
</comment>
<proteinExistence type="predicted"/>
<feature type="domain" description="IPT/TIG" evidence="1">
    <location>
        <begin position="980"/>
        <end position="1076"/>
    </location>
</feature>
<dbReference type="SMART" id="SM00429">
    <property type="entry name" value="IPT"/>
    <property type="match status" value="9"/>
</dbReference>
<dbReference type="InterPro" id="IPR013783">
    <property type="entry name" value="Ig-like_fold"/>
</dbReference>
<feature type="domain" description="IPT/TIG" evidence="1">
    <location>
        <begin position="802"/>
        <end position="883"/>
    </location>
</feature>
<protein>
    <recommendedName>
        <fullName evidence="1">IPT/TIG domain-containing protein</fullName>
    </recommendedName>
</protein>
<evidence type="ECO:0000259" key="1">
    <source>
        <dbReference type="SMART" id="SM00429"/>
    </source>
</evidence>
<evidence type="ECO:0000313" key="2">
    <source>
        <dbReference type="EMBL" id="GGG10789.1"/>
    </source>
</evidence>